<dbReference type="Pfam" id="PF01130">
    <property type="entry name" value="CD36"/>
    <property type="match status" value="1"/>
</dbReference>
<evidence type="ECO:0000313" key="13">
    <source>
        <dbReference type="EMBL" id="QEI46778.1"/>
    </source>
</evidence>
<keyword evidence="9" id="KW-1015">Disulfide bond</keyword>
<proteinExistence type="evidence at transcript level"/>
<keyword evidence="6" id="KW-0552">Olfaction</keyword>
<organism evidence="13">
    <name type="scientific">Galleria mellonella</name>
    <name type="common">Greater wax moth</name>
    <dbReference type="NCBI Taxonomy" id="7137"/>
    <lineage>
        <taxon>Eukaryota</taxon>
        <taxon>Metazoa</taxon>
        <taxon>Ecdysozoa</taxon>
        <taxon>Arthropoda</taxon>
        <taxon>Hexapoda</taxon>
        <taxon>Insecta</taxon>
        <taxon>Pterygota</taxon>
        <taxon>Neoptera</taxon>
        <taxon>Endopterygota</taxon>
        <taxon>Lepidoptera</taxon>
        <taxon>Glossata</taxon>
        <taxon>Ditrysia</taxon>
        <taxon>Pyraloidea</taxon>
        <taxon>Pyralidae</taxon>
        <taxon>Galleriinae</taxon>
        <taxon>Galleria</taxon>
    </lineage>
</organism>
<evidence type="ECO:0000256" key="8">
    <source>
        <dbReference type="ARBA" id="ARBA00023136"/>
    </source>
</evidence>
<evidence type="ECO:0000256" key="7">
    <source>
        <dbReference type="ARBA" id="ARBA00022989"/>
    </source>
</evidence>
<accession>A0A5C0E476</accession>
<evidence type="ECO:0000256" key="10">
    <source>
        <dbReference type="ARBA" id="ARBA00023170"/>
    </source>
</evidence>
<evidence type="ECO:0000256" key="3">
    <source>
        <dbReference type="ARBA" id="ARBA00022475"/>
    </source>
</evidence>
<protein>
    <submittedName>
        <fullName evidence="13">Sensory neuron membrane protein 1</fullName>
    </submittedName>
</protein>
<comment type="similarity">
    <text evidence="2">Belongs to the CD36 family.</text>
</comment>
<dbReference type="GO" id="GO:0005044">
    <property type="term" value="F:scavenger receptor activity"/>
    <property type="evidence" value="ECO:0007669"/>
    <property type="project" value="TreeGrafter"/>
</dbReference>
<evidence type="ECO:0000256" key="6">
    <source>
        <dbReference type="ARBA" id="ARBA00022725"/>
    </source>
</evidence>
<evidence type="ECO:0000256" key="11">
    <source>
        <dbReference type="ARBA" id="ARBA00023180"/>
    </source>
</evidence>
<evidence type="ECO:0000256" key="4">
    <source>
        <dbReference type="ARBA" id="ARBA00022606"/>
    </source>
</evidence>
<dbReference type="GO" id="GO:0005737">
    <property type="term" value="C:cytoplasm"/>
    <property type="evidence" value="ECO:0007669"/>
    <property type="project" value="TreeGrafter"/>
</dbReference>
<evidence type="ECO:0000256" key="1">
    <source>
        <dbReference type="ARBA" id="ARBA00004651"/>
    </source>
</evidence>
<keyword evidence="3" id="KW-1003">Cell membrane</keyword>
<evidence type="ECO:0000256" key="12">
    <source>
        <dbReference type="SAM" id="Phobius"/>
    </source>
</evidence>
<keyword evidence="5 12" id="KW-0812">Transmembrane</keyword>
<dbReference type="EMBL" id="MK514044">
    <property type="protein sequence ID" value="QEI46778.1"/>
    <property type="molecule type" value="mRNA"/>
</dbReference>
<reference evidence="13" key="1">
    <citation type="submission" date="2019-02" db="EMBL/GenBank/DDBJ databases">
        <title>Identification of two sensory neuron membrane protein genes in the greater wax moth, Galleria mellonella.</title>
        <authorList>
            <person name="Liu S."/>
            <person name="Jiang X.-C."/>
        </authorList>
    </citation>
    <scope>NUCLEOTIDE SEQUENCE</scope>
    <source>
        <strain evidence="13">HF</strain>
    </source>
</reference>
<sequence>MKIPGHIKLLAASIGVTAFSIIFGWYLFPVILRSQLRKEMALSKKTDVRKMWEKIPFALDFKVYLFNYTNAEEVQKGAIPIVKEVGPYYFEEWKEKVEIEDHEEDDTITYKKLDTFYFRPDLSGRDLTGEEVITMPHPYILSMLTFVARDKPSMLNMVVKAVNGIFDEPPDVFLKIKVLDLLFRGLTINCARTEFAPKAVCTALKKEGADILIFEPNNQYKFSFFGKRNATADPHVVTVQRGIRNVMDVGQVIAIDGKPQMNKWRDSCNEYQGTDGTIFPPFLTENDRLMSFSGDLCRSFKPWYVKKTSYKSIPTNHYTANIGDLANDPELNCFCKAPDNCPPKGLMDMTKCIGAPMYASMPHFLDSDPELLKNVVGLHPNAEAHSIAIDFESISGTPMVAKQRVQFNIQLLKHDKIPLCKDLPDTFAPLFWIEEGLALNKTFVKMLRHQLFLPMRLVNVLRWVLLVFASMSILGCILFHFRERILKFAVTTKTINTTKINPEDALKSNNVVEQTHHQEAAKVDM</sequence>
<dbReference type="GO" id="GO:0007608">
    <property type="term" value="P:sensory perception of smell"/>
    <property type="evidence" value="ECO:0007669"/>
    <property type="project" value="UniProtKB-KW"/>
</dbReference>
<dbReference type="PANTHER" id="PTHR11923">
    <property type="entry name" value="SCAVENGER RECEPTOR CLASS B TYPE-1 SR-B1"/>
    <property type="match status" value="1"/>
</dbReference>
<dbReference type="AlphaFoldDB" id="A0A5C0E476"/>
<dbReference type="PANTHER" id="PTHR11923:SF69">
    <property type="entry name" value="SENSORY NEURON MEMBRANE PROTEIN 1"/>
    <property type="match status" value="1"/>
</dbReference>
<keyword evidence="8 12" id="KW-0472">Membrane</keyword>
<feature type="transmembrane region" description="Helical" evidence="12">
    <location>
        <begin position="7"/>
        <end position="28"/>
    </location>
</feature>
<dbReference type="PRINTS" id="PR01609">
    <property type="entry name" value="CD36FAMILY"/>
</dbReference>
<evidence type="ECO:0000256" key="9">
    <source>
        <dbReference type="ARBA" id="ARBA00023157"/>
    </source>
</evidence>
<keyword evidence="10" id="KW-0675">Receptor</keyword>
<keyword evidence="11" id="KW-0325">Glycoprotein</keyword>
<dbReference type="GO" id="GO:0005886">
    <property type="term" value="C:plasma membrane"/>
    <property type="evidence" value="ECO:0007669"/>
    <property type="project" value="UniProtKB-SubCell"/>
</dbReference>
<name>A0A5C0E476_GALME</name>
<feature type="transmembrane region" description="Helical" evidence="12">
    <location>
        <begin position="460"/>
        <end position="481"/>
    </location>
</feature>
<comment type="subcellular location">
    <subcellularLocation>
        <location evidence="1">Cell membrane</location>
        <topology evidence="1">Multi-pass membrane protein</topology>
    </subcellularLocation>
</comment>
<keyword evidence="4" id="KW-0716">Sensory transduction</keyword>
<evidence type="ECO:0000256" key="5">
    <source>
        <dbReference type="ARBA" id="ARBA00022692"/>
    </source>
</evidence>
<evidence type="ECO:0000256" key="2">
    <source>
        <dbReference type="ARBA" id="ARBA00010532"/>
    </source>
</evidence>
<keyword evidence="7 12" id="KW-1133">Transmembrane helix</keyword>
<dbReference type="InterPro" id="IPR002159">
    <property type="entry name" value="CD36_fam"/>
</dbReference>